<reference evidence="2 3" key="1">
    <citation type="submission" date="2017-05" db="EMBL/GenBank/DDBJ databases">
        <title>Streptomyces alboflavus Genome sequencing and assembly.</title>
        <authorList>
            <person name="Wang Y."/>
            <person name="Du B."/>
            <person name="Ding Y."/>
            <person name="Liu H."/>
            <person name="Hou Q."/>
            <person name="Liu K."/>
            <person name="Wang C."/>
            <person name="Yao L."/>
        </authorList>
    </citation>
    <scope>NUCLEOTIDE SEQUENCE [LARGE SCALE GENOMIC DNA]</scope>
    <source>
        <strain evidence="2 3">MDJK44</strain>
    </source>
</reference>
<dbReference type="STRING" id="67267.GCA_000716675_05273"/>
<dbReference type="GO" id="GO:0003677">
    <property type="term" value="F:DNA binding"/>
    <property type="evidence" value="ECO:0007669"/>
    <property type="project" value="InterPro"/>
</dbReference>
<sequence length="470" mass="50104">MSVGVPETAEPGWAEFGRQLRCHRRRAGLTQVQLGRRVGYHHTFISRLEGGLREPPFGLVCRLDVVLETGGRLAAALAAPRHVPPAPGRNLTAPTLFSPLPGADAPGDEAPPVFSWWPDRLPAEGLACPSHGTVGCAVPDRSEAAVLLKGAAGPFDGAGEAAGAESDLLHGLTACLACLIREAFVQPTGACAATVERLLRGVVRWAEAVDSAGRLPYGQLRLAAQYAQVAGRLRMEQGQSGVAMAWFGQGLRWADAVQDASARATLLSDVCTLVRLDGDVASTLVYAEAIGAVDAKRRWMALLGDLYQARAYGLRQDAAECGRHITSARRRFARLDDRDRLEVPWLAGAEGVLRLESAIGGALRDLSAATGDRAAARRAIEATAQSCALLPPLMRTTRVLLTLRLADSWACVGDPVAAVALARPVLAEAMRSRELMIAAELRGLRSRLAGRWGDLPEVRERRERLGDASG</sequence>
<feature type="domain" description="HTH cro/C1-type" evidence="1">
    <location>
        <begin position="24"/>
        <end position="73"/>
    </location>
</feature>
<keyword evidence="3" id="KW-1185">Reference proteome</keyword>
<evidence type="ECO:0000313" key="3">
    <source>
        <dbReference type="Proteomes" id="UP000195880"/>
    </source>
</evidence>
<dbReference type="AlphaFoldDB" id="A0A1Z1WNL7"/>
<dbReference type="SUPFAM" id="SSF47413">
    <property type="entry name" value="lambda repressor-like DNA-binding domains"/>
    <property type="match status" value="1"/>
</dbReference>
<dbReference type="RefSeq" id="WP_087886691.1">
    <property type="nucleotide sequence ID" value="NZ_CP021748.1"/>
</dbReference>
<dbReference type="OrthoDB" id="3626489at2"/>
<gene>
    <name evidence="2" type="ORF">SMD44_07499</name>
</gene>
<evidence type="ECO:0000313" key="2">
    <source>
        <dbReference type="EMBL" id="ARX88013.1"/>
    </source>
</evidence>
<dbReference type="EMBL" id="CP021748">
    <property type="protein sequence ID" value="ARX88013.1"/>
    <property type="molecule type" value="Genomic_DNA"/>
</dbReference>
<organism evidence="2 3">
    <name type="scientific">Streptomyces alboflavus</name>
    <dbReference type="NCBI Taxonomy" id="67267"/>
    <lineage>
        <taxon>Bacteria</taxon>
        <taxon>Bacillati</taxon>
        <taxon>Actinomycetota</taxon>
        <taxon>Actinomycetes</taxon>
        <taxon>Kitasatosporales</taxon>
        <taxon>Streptomycetaceae</taxon>
        <taxon>Streptomyces</taxon>
    </lineage>
</organism>
<dbReference type="eggNOG" id="COG1813">
    <property type="taxonomic scope" value="Bacteria"/>
</dbReference>
<dbReference type="CDD" id="cd00093">
    <property type="entry name" value="HTH_XRE"/>
    <property type="match status" value="1"/>
</dbReference>
<proteinExistence type="predicted"/>
<dbReference type="InterPro" id="IPR001387">
    <property type="entry name" value="Cro/C1-type_HTH"/>
</dbReference>
<dbReference type="PROSITE" id="PS50943">
    <property type="entry name" value="HTH_CROC1"/>
    <property type="match status" value="1"/>
</dbReference>
<dbReference type="InterPro" id="IPR010982">
    <property type="entry name" value="Lambda_DNA-bd_dom_sf"/>
</dbReference>
<dbReference type="SMART" id="SM00530">
    <property type="entry name" value="HTH_XRE"/>
    <property type="match status" value="1"/>
</dbReference>
<dbReference type="KEGG" id="salf:SMD44_07499"/>
<evidence type="ECO:0000259" key="1">
    <source>
        <dbReference type="PROSITE" id="PS50943"/>
    </source>
</evidence>
<dbReference type="Pfam" id="PF13560">
    <property type="entry name" value="HTH_31"/>
    <property type="match status" value="1"/>
</dbReference>
<protein>
    <submittedName>
        <fullName evidence="2">XRE family transcriptional regulator</fullName>
    </submittedName>
</protein>
<name>A0A1Z1WNL7_9ACTN</name>
<dbReference type="Proteomes" id="UP000195880">
    <property type="component" value="Chromosome"/>
</dbReference>
<accession>A0A1Z1WNL7</accession>
<dbReference type="Gene3D" id="1.10.260.40">
    <property type="entry name" value="lambda repressor-like DNA-binding domains"/>
    <property type="match status" value="1"/>
</dbReference>